<feature type="binding site" evidence="5">
    <location>
        <position position="180"/>
    </location>
    <ligand>
        <name>dimethylallyl phosphate</name>
        <dbReference type="ChEBI" id="CHEBI:88052"/>
    </ligand>
</feature>
<dbReference type="Gene3D" id="3.40.50.1950">
    <property type="entry name" value="Flavin prenyltransferase-like"/>
    <property type="match status" value="1"/>
</dbReference>
<dbReference type="eggNOG" id="COG0163">
    <property type="taxonomic scope" value="Bacteria"/>
</dbReference>
<evidence type="ECO:0000256" key="1">
    <source>
        <dbReference type="ARBA" id="ARBA00022602"/>
    </source>
</evidence>
<comment type="caution">
    <text evidence="5">Lacks conserved residue(s) required for the propagation of feature annotation.</text>
</comment>
<keyword evidence="1 5" id="KW-0637">Prenyltransferase</keyword>
<comment type="catalytic activity">
    <reaction evidence="5">
        <text>dimethylallyl phosphate + FMNH2 = prenylated FMNH2 + phosphate</text>
        <dbReference type="Rhea" id="RHEA:37743"/>
        <dbReference type="ChEBI" id="CHEBI:43474"/>
        <dbReference type="ChEBI" id="CHEBI:57618"/>
        <dbReference type="ChEBI" id="CHEBI:87467"/>
        <dbReference type="ChEBI" id="CHEBI:88052"/>
        <dbReference type="EC" id="2.5.1.129"/>
    </reaction>
</comment>
<feature type="binding site" evidence="5">
    <location>
        <position position="134"/>
    </location>
    <ligand>
        <name>FMN</name>
        <dbReference type="ChEBI" id="CHEBI:58210"/>
    </ligand>
</feature>
<proteinExistence type="inferred from homology"/>
<feature type="binding site" evidence="5">
    <location>
        <begin position="12"/>
        <end position="14"/>
    </location>
    <ligand>
        <name>FMN</name>
        <dbReference type="ChEBI" id="CHEBI:58210"/>
    </ligand>
</feature>
<dbReference type="KEGG" id="fgi:OP10G_4809"/>
<reference evidence="7 8" key="1">
    <citation type="journal article" date="2014" name="PLoS ONE">
        <title>The first complete genome sequence of the class fimbriimonadia in the phylum armatimonadetes.</title>
        <authorList>
            <person name="Hu Z.Y."/>
            <person name="Wang Y.Z."/>
            <person name="Im W.T."/>
            <person name="Wang S.Y."/>
            <person name="Zhao G.P."/>
            <person name="Zheng H.J."/>
            <person name="Quan Z.X."/>
        </authorList>
    </citation>
    <scope>NUCLEOTIDE SEQUENCE [LARGE SCALE GENOMIC DNA]</scope>
    <source>
        <strain evidence="7">Gsoil 348</strain>
    </source>
</reference>
<protein>
    <recommendedName>
        <fullName evidence="5">Flavin prenyltransferase UbiX</fullName>
        <ecNumber evidence="5">2.5.1.129</ecNumber>
    </recommendedName>
</protein>
<dbReference type="GO" id="GO:0106141">
    <property type="term" value="F:flavin prenyltransferase activity"/>
    <property type="evidence" value="ECO:0007669"/>
    <property type="project" value="UniProtKB-EC"/>
</dbReference>
<dbReference type="AlphaFoldDB" id="A0A068NXU1"/>
<dbReference type="SUPFAM" id="SSF52507">
    <property type="entry name" value="Homo-oligomeric flavin-containing Cys decarboxylases, HFCD"/>
    <property type="match status" value="1"/>
</dbReference>
<dbReference type="InterPro" id="IPR036551">
    <property type="entry name" value="Flavin_trans-like"/>
</dbReference>
<evidence type="ECO:0000313" key="7">
    <source>
        <dbReference type="EMBL" id="AIE88177.1"/>
    </source>
</evidence>
<dbReference type="RefSeq" id="WP_025227961.1">
    <property type="nucleotide sequence ID" value="NZ_CP007139.1"/>
</dbReference>
<dbReference type="Pfam" id="PF02441">
    <property type="entry name" value="Flavoprotein"/>
    <property type="match status" value="1"/>
</dbReference>
<evidence type="ECO:0000256" key="5">
    <source>
        <dbReference type="HAMAP-Rule" id="MF_01984"/>
    </source>
</evidence>
<dbReference type="OrthoDB" id="9781577at2"/>
<dbReference type="NCBIfam" id="NF004685">
    <property type="entry name" value="PRK06029.1"/>
    <property type="match status" value="1"/>
</dbReference>
<dbReference type="HOGENOM" id="CLU_074522_0_1_0"/>
<dbReference type="STRING" id="661478.OP10G_4809"/>
<accession>A0A068NXU1</accession>
<dbReference type="HAMAP" id="MF_01984">
    <property type="entry name" value="ubiX_pad"/>
    <property type="match status" value="1"/>
</dbReference>
<feature type="binding site" evidence="5">
    <location>
        <begin position="99"/>
        <end position="102"/>
    </location>
    <ligand>
        <name>FMN</name>
        <dbReference type="ChEBI" id="CHEBI:58210"/>
    </ligand>
</feature>
<evidence type="ECO:0000313" key="8">
    <source>
        <dbReference type="Proteomes" id="UP000027982"/>
    </source>
</evidence>
<dbReference type="InterPro" id="IPR004507">
    <property type="entry name" value="UbiX-like"/>
</dbReference>
<dbReference type="Proteomes" id="UP000027982">
    <property type="component" value="Chromosome"/>
</dbReference>
<sequence length="197" mass="21740">MSTGKLVVGVTGASGAIYAQRFLVEAARRYDEVLLILSEQAIQVAATELGVSPKRQEFSTKEWLGQDLPNIRLLDSKNYFTPPASGSFRHDGMVIVPCSMGTAGRIANGISDDLLTRSADVCLKERRRLILVPREMPWNLIMLRNLTSLAEAGATIMPACPAWYHRPASLEELADTVVARILQLLGQEQDLAKEWMT</sequence>
<dbReference type="InterPro" id="IPR003382">
    <property type="entry name" value="Flavoprotein"/>
</dbReference>
<evidence type="ECO:0000256" key="4">
    <source>
        <dbReference type="ARBA" id="ARBA00022679"/>
    </source>
</evidence>
<feature type="domain" description="Flavoprotein" evidence="6">
    <location>
        <begin position="5"/>
        <end position="184"/>
    </location>
</feature>
<name>A0A068NXU1_FIMGI</name>
<keyword evidence="2 5" id="KW-0285">Flavoprotein</keyword>
<evidence type="ECO:0000256" key="3">
    <source>
        <dbReference type="ARBA" id="ARBA00022643"/>
    </source>
</evidence>
<comment type="function">
    <text evidence="5">Flavin prenyltransferase that catalyzes the synthesis of the prenylated FMN cofactor (prenyl-FMN) for 4-hydroxy-3-polyprenylbenzoic acid decarboxylase UbiD. The prenyltransferase is metal-independent and links a dimethylallyl moiety from dimethylallyl monophosphate (DMAP) to the flavin N5 and C6 atoms of FMN.</text>
</comment>
<feature type="binding site" evidence="5">
    <location>
        <position position="164"/>
    </location>
    <ligand>
        <name>dimethylallyl phosphate</name>
        <dbReference type="ChEBI" id="CHEBI:88052"/>
    </ligand>
</feature>
<evidence type="ECO:0000256" key="2">
    <source>
        <dbReference type="ARBA" id="ARBA00022630"/>
    </source>
</evidence>
<keyword evidence="8" id="KW-1185">Reference proteome</keyword>
<comment type="similarity">
    <text evidence="5">Belongs to the UbiX/PAD1 family.</text>
</comment>
<dbReference type="EMBL" id="CP007139">
    <property type="protein sequence ID" value="AIE88177.1"/>
    <property type="molecule type" value="Genomic_DNA"/>
</dbReference>
<keyword evidence="3 5" id="KW-0288">FMN</keyword>
<gene>
    <name evidence="5" type="primary">ubiX</name>
    <name evidence="7" type="ORF">OP10G_4809</name>
</gene>
<dbReference type="NCBIfam" id="TIGR00421">
    <property type="entry name" value="ubiX_pad"/>
    <property type="match status" value="1"/>
</dbReference>
<keyword evidence="4 5" id="KW-0808">Transferase</keyword>
<dbReference type="EC" id="2.5.1.129" evidence="5"/>
<evidence type="ECO:0000259" key="6">
    <source>
        <dbReference type="Pfam" id="PF02441"/>
    </source>
</evidence>
<organism evidence="7 8">
    <name type="scientific">Fimbriimonas ginsengisoli Gsoil 348</name>
    <dbReference type="NCBI Taxonomy" id="661478"/>
    <lineage>
        <taxon>Bacteria</taxon>
        <taxon>Bacillati</taxon>
        <taxon>Armatimonadota</taxon>
        <taxon>Fimbriimonadia</taxon>
        <taxon>Fimbriimonadales</taxon>
        <taxon>Fimbriimonadaceae</taxon>
        <taxon>Fimbriimonas</taxon>
    </lineage>
</organism>
<feature type="binding site" evidence="5">
    <location>
        <position position="38"/>
    </location>
    <ligand>
        <name>FMN</name>
        <dbReference type="ChEBI" id="CHEBI:58210"/>
    </ligand>
</feature>